<comment type="caution">
    <text evidence="1">The sequence shown here is derived from an EMBL/GenBank/DDBJ whole genome shotgun (WGS) entry which is preliminary data.</text>
</comment>
<evidence type="ECO:0000313" key="2">
    <source>
        <dbReference type="Proteomes" id="UP001348397"/>
    </source>
</evidence>
<reference evidence="1 2" key="1">
    <citation type="submission" date="2024-01" db="EMBL/GenBank/DDBJ databases">
        <title>Chryseobacterium sp. T9W2-O.</title>
        <authorList>
            <person name="Maltman C."/>
        </authorList>
    </citation>
    <scope>NUCLEOTIDE SEQUENCE [LARGE SCALE GENOMIC DNA]</scope>
    <source>
        <strain evidence="1 2">T9W2-O</strain>
    </source>
</reference>
<organism evidence="1 2">
    <name type="scientific">Chryseobacterium salviniae</name>
    <dbReference type="NCBI Taxonomy" id="3101750"/>
    <lineage>
        <taxon>Bacteria</taxon>
        <taxon>Pseudomonadati</taxon>
        <taxon>Bacteroidota</taxon>
        <taxon>Flavobacteriia</taxon>
        <taxon>Flavobacteriales</taxon>
        <taxon>Weeksellaceae</taxon>
        <taxon>Chryseobacterium group</taxon>
        <taxon>Chryseobacterium</taxon>
    </lineage>
</organism>
<evidence type="ECO:0000313" key="1">
    <source>
        <dbReference type="EMBL" id="MEC3876621.1"/>
    </source>
</evidence>
<dbReference type="Proteomes" id="UP001348397">
    <property type="component" value="Unassembled WGS sequence"/>
</dbReference>
<gene>
    <name evidence="1" type="ORF">SOP96_12925</name>
</gene>
<dbReference type="EMBL" id="JAYLAA010000042">
    <property type="protein sequence ID" value="MEC3876621.1"/>
    <property type="molecule type" value="Genomic_DNA"/>
</dbReference>
<sequence length="82" mass="9034">MTVFILAPIATASIFVWEGFLGFGNKKDTVESGIKLLKKIPGKRVDFTILRNKKPEICTASGFGISLYYYSKNAPSHEALPP</sequence>
<keyword evidence="2" id="KW-1185">Reference proteome</keyword>
<accession>A0ABU6HUA6</accession>
<dbReference type="RefSeq" id="WP_326321352.1">
    <property type="nucleotide sequence ID" value="NZ_JAYLAA010000042.1"/>
</dbReference>
<proteinExistence type="predicted"/>
<protein>
    <submittedName>
        <fullName evidence="1">Uncharacterized protein</fullName>
    </submittedName>
</protein>
<name>A0ABU6HUA6_9FLAO</name>